<sequence length="76" mass="8223">MVVDVGSDTEVGLNLGLREHFVVADSEGEGGGREGLGVAEALMAISTAIFATLSQCQWQELSVLTVFWFMDQKDFL</sequence>
<comment type="caution">
    <text evidence="1">The sequence shown here is derived from an EMBL/GenBank/DDBJ whole genome shotgun (WGS) entry which is preliminary data.</text>
</comment>
<proteinExistence type="predicted"/>
<gene>
    <name evidence="1" type="ORF">Pyn_29903</name>
</gene>
<evidence type="ECO:0000313" key="1">
    <source>
        <dbReference type="EMBL" id="PQM41162.1"/>
    </source>
</evidence>
<accession>A0A314UX24</accession>
<keyword evidence="2" id="KW-1185">Reference proteome</keyword>
<reference evidence="1 2" key="1">
    <citation type="submission" date="2018-02" db="EMBL/GenBank/DDBJ databases">
        <title>Draft genome of wild Prunus yedoensis var. nudiflora.</title>
        <authorList>
            <person name="Baek S."/>
            <person name="Kim J.-H."/>
            <person name="Choi K."/>
            <person name="Kim G.-B."/>
            <person name="Cho A."/>
            <person name="Jang H."/>
            <person name="Shin C.-H."/>
            <person name="Yu H.-J."/>
            <person name="Mun J.-H."/>
        </authorList>
    </citation>
    <scope>NUCLEOTIDE SEQUENCE [LARGE SCALE GENOMIC DNA]</scope>
    <source>
        <strain evidence="2">cv. Jeju island</strain>
        <tissue evidence="1">Leaf</tissue>
    </source>
</reference>
<organism evidence="1 2">
    <name type="scientific">Prunus yedoensis var. nudiflora</name>
    <dbReference type="NCBI Taxonomy" id="2094558"/>
    <lineage>
        <taxon>Eukaryota</taxon>
        <taxon>Viridiplantae</taxon>
        <taxon>Streptophyta</taxon>
        <taxon>Embryophyta</taxon>
        <taxon>Tracheophyta</taxon>
        <taxon>Spermatophyta</taxon>
        <taxon>Magnoliopsida</taxon>
        <taxon>eudicotyledons</taxon>
        <taxon>Gunneridae</taxon>
        <taxon>Pentapetalae</taxon>
        <taxon>rosids</taxon>
        <taxon>fabids</taxon>
        <taxon>Rosales</taxon>
        <taxon>Rosaceae</taxon>
        <taxon>Amygdaloideae</taxon>
        <taxon>Amygdaleae</taxon>
        <taxon>Prunus</taxon>
    </lineage>
</organism>
<dbReference type="AlphaFoldDB" id="A0A314UX24"/>
<name>A0A314UX24_PRUYE</name>
<evidence type="ECO:0000313" key="2">
    <source>
        <dbReference type="Proteomes" id="UP000250321"/>
    </source>
</evidence>
<dbReference type="Proteomes" id="UP000250321">
    <property type="component" value="Unassembled WGS sequence"/>
</dbReference>
<protein>
    <submittedName>
        <fullName evidence="1">Uncharacterized protein</fullName>
    </submittedName>
</protein>
<dbReference type="EMBL" id="PJQY01002983">
    <property type="protein sequence ID" value="PQM41162.1"/>
    <property type="molecule type" value="Genomic_DNA"/>
</dbReference>